<comment type="caution">
    <text evidence="9">The sequence shown here is derived from an EMBL/GenBank/DDBJ whole genome shotgun (WGS) entry which is preliminary data.</text>
</comment>
<comment type="similarity">
    <text evidence="5">Belongs to the PINX1 family.</text>
</comment>
<accession>A8PU88</accession>
<evidence type="ECO:0000259" key="8">
    <source>
        <dbReference type="PROSITE" id="PS50174"/>
    </source>
</evidence>
<evidence type="ECO:0000256" key="5">
    <source>
        <dbReference type="ARBA" id="ARBA00038007"/>
    </source>
</evidence>
<dbReference type="STRING" id="425265.A8PU88"/>
<dbReference type="Pfam" id="PF01585">
    <property type="entry name" value="G-patch"/>
    <property type="match status" value="1"/>
</dbReference>
<dbReference type="GO" id="GO:0005730">
    <property type="term" value="C:nucleolus"/>
    <property type="evidence" value="ECO:0007669"/>
    <property type="project" value="UniProtKB-SubCell"/>
</dbReference>
<dbReference type="GO" id="GO:0006364">
    <property type="term" value="P:rRNA processing"/>
    <property type="evidence" value="ECO:0007669"/>
    <property type="project" value="UniProtKB-KW"/>
</dbReference>
<evidence type="ECO:0000256" key="4">
    <source>
        <dbReference type="ARBA" id="ARBA00023242"/>
    </source>
</evidence>
<dbReference type="SMART" id="SM00443">
    <property type="entry name" value="G_patch"/>
    <property type="match status" value="1"/>
</dbReference>
<reference evidence="9 10" key="1">
    <citation type="journal article" date="2007" name="Proc. Natl. Acad. Sci. U.S.A.">
        <title>Dandruff-associated Malassezia genomes reveal convergent and divergent virulence traits shared with plant and human fungal pathogens.</title>
        <authorList>
            <person name="Xu J."/>
            <person name="Saunders C.W."/>
            <person name="Hu P."/>
            <person name="Grant R.A."/>
            <person name="Boekhout T."/>
            <person name="Kuramae E.E."/>
            <person name="Kronstad J.W."/>
            <person name="Deangelis Y.M."/>
            <person name="Reeder N.L."/>
            <person name="Johnstone K.R."/>
            <person name="Leland M."/>
            <person name="Fieno A.M."/>
            <person name="Begley W.M."/>
            <person name="Sun Y."/>
            <person name="Lacey M.P."/>
            <person name="Chaudhary T."/>
            <person name="Keough T."/>
            <person name="Chu L."/>
            <person name="Sears R."/>
            <person name="Yuan B."/>
            <person name="Dawson T.L.Jr."/>
        </authorList>
    </citation>
    <scope>NUCLEOTIDE SEQUENCE [LARGE SCALE GENOMIC DNA]</scope>
    <source>
        <strain evidence="10">ATCC MYA-4612 / CBS 7966</strain>
    </source>
</reference>
<evidence type="ECO:0000256" key="6">
    <source>
        <dbReference type="ARBA" id="ARBA00041961"/>
    </source>
</evidence>
<comment type="subcellular location">
    <subcellularLocation>
        <location evidence="1">Nucleus</location>
        <location evidence="1">Nucleolus</location>
    </subcellularLocation>
</comment>
<evidence type="ECO:0000256" key="3">
    <source>
        <dbReference type="ARBA" id="ARBA00022552"/>
    </source>
</evidence>
<dbReference type="PANTHER" id="PTHR23149:SF31">
    <property type="entry name" value="PROTEIN PXR1"/>
    <property type="match status" value="1"/>
</dbReference>
<evidence type="ECO:0000256" key="2">
    <source>
        <dbReference type="ARBA" id="ARBA00022517"/>
    </source>
</evidence>
<dbReference type="InParanoid" id="A8PU88"/>
<dbReference type="VEuPathDB" id="FungiDB:MGL_0637"/>
<evidence type="ECO:0000256" key="7">
    <source>
        <dbReference type="SAM" id="MobiDB-lite"/>
    </source>
</evidence>
<dbReference type="InterPro" id="IPR050656">
    <property type="entry name" value="PINX1"/>
</dbReference>
<keyword evidence="4" id="KW-0539">Nucleus</keyword>
<feature type="compositionally biased region" description="Polar residues" evidence="7">
    <location>
        <begin position="171"/>
        <end position="181"/>
    </location>
</feature>
<evidence type="ECO:0000256" key="1">
    <source>
        <dbReference type="ARBA" id="ARBA00004604"/>
    </source>
</evidence>
<dbReference type="GeneID" id="5856533"/>
<dbReference type="PANTHER" id="PTHR23149">
    <property type="entry name" value="G PATCH DOMAIN CONTAINING PROTEIN"/>
    <property type="match status" value="1"/>
</dbReference>
<proteinExistence type="inferred from homology"/>
<feature type="compositionally biased region" description="Polar residues" evidence="7">
    <location>
        <begin position="104"/>
        <end position="121"/>
    </location>
</feature>
<dbReference type="AlphaFoldDB" id="A8PU88"/>
<dbReference type="OrthoDB" id="29523at2759"/>
<dbReference type="InterPro" id="IPR000467">
    <property type="entry name" value="G_patch_dom"/>
</dbReference>
<feature type="region of interest" description="Disordered" evidence="7">
    <location>
        <begin position="171"/>
        <end position="196"/>
    </location>
</feature>
<feature type="region of interest" description="Disordered" evidence="7">
    <location>
        <begin position="104"/>
        <end position="131"/>
    </location>
</feature>
<protein>
    <recommendedName>
        <fullName evidence="6">PinX1-related protein 1</fullName>
    </recommendedName>
</protein>
<name>A8PU88_MALGO</name>
<feature type="domain" description="G-patch" evidence="8">
    <location>
        <begin position="27"/>
        <end position="73"/>
    </location>
</feature>
<dbReference type="RefSeq" id="XP_001732044.1">
    <property type="nucleotide sequence ID" value="XM_001731992.1"/>
</dbReference>
<sequence length="241" mass="26171">MGLSEPRKKQRLIGAATQRNTAWLNDLSLPGQRMMSMMGWAPGTGLGTSNQGMSTNLTVSMKLDNKGIGAHRHEREALEQGKADAWVGAGGDLGSLFDRLNQANQDDTTSRSPEASTSTALSPGAPVETQIEPRPAFSRLAHRAKFRKAKQLGDTSTHSMNEILGISSASKSAMRSLAPTSDSEDANARGMKHVERETRSLREARQTRQHARMGKARLVPKMARTRARQRVKSLATTVAVL</sequence>
<organism evidence="9 10">
    <name type="scientific">Malassezia globosa (strain ATCC MYA-4612 / CBS 7966)</name>
    <name type="common">Dandruff-associated fungus</name>
    <dbReference type="NCBI Taxonomy" id="425265"/>
    <lineage>
        <taxon>Eukaryota</taxon>
        <taxon>Fungi</taxon>
        <taxon>Dikarya</taxon>
        <taxon>Basidiomycota</taxon>
        <taxon>Ustilaginomycotina</taxon>
        <taxon>Malasseziomycetes</taxon>
        <taxon>Malasseziales</taxon>
        <taxon>Malasseziaceae</taxon>
        <taxon>Malassezia</taxon>
    </lineage>
</organism>
<dbReference type="GO" id="GO:0003676">
    <property type="term" value="F:nucleic acid binding"/>
    <property type="evidence" value="ECO:0007669"/>
    <property type="project" value="InterPro"/>
</dbReference>
<gene>
    <name evidence="9" type="ORF">MGL_0637</name>
</gene>
<evidence type="ECO:0000313" key="9">
    <source>
        <dbReference type="EMBL" id="EDP44830.1"/>
    </source>
</evidence>
<dbReference type="Proteomes" id="UP000008837">
    <property type="component" value="Unassembled WGS sequence"/>
</dbReference>
<dbReference type="EMBL" id="AAYY01000002">
    <property type="protein sequence ID" value="EDP44830.1"/>
    <property type="molecule type" value="Genomic_DNA"/>
</dbReference>
<dbReference type="KEGG" id="mgl:MGL_0637"/>
<keyword evidence="10" id="KW-1185">Reference proteome</keyword>
<keyword evidence="3" id="KW-0698">rRNA processing</keyword>
<keyword evidence="2" id="KW-0690">Ribosome biogenesis</keyword>
<evidence type="ECO:0000313" key="10">
    <source>
        <dbReference type="Proteomes" id="UP000008837"/>
    </source>
</evidence>
<dbReference type="PROSITE" id="PS50174">
    <property type="entry name" value="G_PATCH"/>
    <property type="match status" value="1"/>
</dbReference>